<dbReference type="PIRSF" id="PIRSF001399">
    <property type="entry name" value="DHquinase_II"/>
    <property type="match status" value="1"/>
</dbReference>
<dbReference type="PROSITE" id="PS01029">
    <property type="entry name" value="DEHYDROQUINASE_II"/>
    <property type="match status" value="1"/>
</dbReference>
<protein>
    <recommendedName>
        <fullName evidence="5 7">3-dehydroquinate dehydratase</fullName>
        <shortName evidence="7">3-dehydroquinase</shortName>
        <ecNumber evidence="5 7">4.2.1.10</ecNumber>
    </recommendedName>
    <alternativeName>
        <fullName evidence="7">Type II DHQase</fullName>
    </alternativeName>
</protein>
<dbReference type="NCBIfam" id="NF003807">
    <property type="entry name" value="PRK05395.1-4"/>
    <property type="match status" value="1"/>
</dbReference>
<feature type="binding site" evidence="7 9">
    <location>
        <begin position="102"/>
        <end position="103"/>
    </location>
    <ligand>
        <name>substrate</name>
    </ligand>
</feature>
<dbReference type="PANTHER" id="PTHR21272">
    <property type="entry name" value="CATABOLIC 3-DEHYDROQUINASE"/>
    <property type="match status" value="1"/>
</dbReference>
<evidence type="ECO:0000256" key="7">
    <source>
        <dbReference type="HAMAP-Rule" id="MF_00169"/>
    </source>
</evidence>
<proteinExistence type="inferred from homology"/>
<feature type="active site" description="Proton acceptor" evidence="7 8">
    <location>
        <position position="24"/>
    </location>
</feature>
<dbReference type="AlphaFoldDB" id="A0A538SF43"/>
<dbReference type="EMBL" id="VBOR01000046">
    <property type="protein sequence ID" value="TMQ49984.1"/>
    <property type="molecule type" value="Genomic_DNA"/>
</dbReference>
<evidence type="ECO:0000256" key="10">
    <source>
        <dbReference type="PIRSR" id="PIRSR001399-3"/>
    </source>
</evidence>
<evidence type="ECO:0000256" key="9">
    <source>
        <dbReference type="PIRSR" id="PIRSR001399-2"/>
    </source>
</evidence>
<dbReference type="GO" id="GO:0009423">
    <property type="term" value="P:chorismate biosynthetic process"/>
    <property type="evidence" value="ECO:0007669"/>
    <property type="project" value="UniProtKB-UniRule"/>
</dbReference>
<gene>
    <name evidence="7" type="primary">aroQ</name>
    <name evidence="11" type="ORF">E6K71_03580</name>
    <name evidence="12" type="ORF">E6K75_09040</name>
</gene>
<comment type="caution">
    <text evidence="11">The sequence shown here is derived from an EMBL/GenBank/DDBJ whole genome shotgun (WGS) entry which is preliminary data.</text>
</comment>
<keyword evidence="6 7" id="KW-0456">Lyase</keyword>
<comment type="similarity">
    <text evidence="3 7">Belongs to the type-II 3-dehydroquinase family.</text>
</comment>
<dbReference type="CDD" id="cd00466">
    <property type="entry name" value="DHQase_II"/>
    <property type="match status" value="1"/>
</dbReference>
<comment type="function">
    <text evidence="7">Catalyzes a trans-dehydration via an enolate intermediate.</text>
</comment>
<dbReference type="EC" id="4.2.1.10" evidence="5 7"/>
<dbReference type="EMBL" id="VBOV01000238">
    <property type="protein sequence ID" value="TMQ55872.1"/>
    <property type="molecule type" value="Genomic_DNA"/>
</dbReference>
<feature type="binding site" evidence="7 9">
    <location>
        <position position="112"/>
    </location>
    <ligand>
        <name>substrate</name>
    </ligand>
</feature>
<dbReference type="GO" id="GO:0003855">
    <property type="term" value="F:3-dehydroquinate dehydratase activity"/>
    <property type="evidence" value="ECO:0007669"/>
    <property type="project" value="UniProtKB-UniRule"/>
</dbReference>
<dbReference type="GO" id="GO:0009073">
    <property type="term" value="P:aromatic amino acid family biosynthetic process"/>
    <property type="evidence" value="ECO:0007669"/>
    <property type="project" value="UniProtKB-KW"/>
</dbReference>
<evidence type="ECO:0000256" key="3">
    <source>
        <dbReference type="ARBA" id="ARBA00011037"/>
    </source>
</evidence>
<organism evidence="11 13">
    <name type="scientific">Eiseniibacteriota bacterium</name>
    <dbReference type="NCBI Taxonomy" id="2212470"/>
    <lineage>
        <taxon>Bacteria</taxon>
        <taxon>Candidatus Eiseniibacteriota</taxon>
    </lineage>
</organism>
<name>A0A538SF43_UNCEI</name>
<keyword evidence="7" id="KW-0057">Aromatic amino acid biosynthesis</keyword>
<comment type="catalytic activity">
    <reaction evidence="1 7">
        <text>3-dehydroquinate = 3-dehydroshikimate + H2O</text>
        <dbReference type="Rhea" id="RHEA:21096"/>
        <dbReference type="ChEBI" id="CHEBI:15377"/>
        <dbReference type="ChEBI" id="CHEBI:16630"/>
        <dbReference type="ChEBI" id="CHEBI:32364"/>
        <dbReference type="EC" id="4.2.1.10"/>
    </reaction>
</comment>
<dbReference type="InterPro" id="IPR036441">
    <property type="entry name" value="DHquinase_II_sf"/>
</dbReference>
<feature type="binding site" evidence="7 9">
    <location>
        <position position="88"/>
    </location>
    <ligand>
        <name>substrate</name>
    </ligand>
</feature>
<feature type="binding site" evidence="7 9">
    <location>
        <position position="81"/>
    </location>
    <ligand>
        <name>substrate</name>
    </ligand>
</feature>
<evidence type="ECO:0000313" key="12">
    <source>
        <dbReference type="EMBL" id="TMQ55872.1"/>
    </source>
</evidence>
<evidence type="ECO:0000313" key="13">
    <source>
        <dbReference type="Proteomes" id="UP000316292"/>
    </source>
</evidence>
<dbReference type="Proteomes" id="UP000320913">
    <property type="component" value="Unassembled WGS sequence"/>
</dbReference>
<dbReference type="SUPFAM" id="SSF52304">
    <property type="entry name" value="Type II 3-dehydroquinate dehydratase"/>
    <property type="match status" value="1"/>
</dbReference>
<comment type="pathway">
    <text evidence="2 7">Metabolic intermediate biosynthesis; chorismate biosynthesis; chorismate from D-erythrose 4-phosphate and phosphoenolpyruvate: step 3/7.</text>
</comment>
<dbReference type="PANTHER" id="PTHR21272:SF3">
    <property type="entry name" value="CATABOLIC 3-DEHYDROQUINASE"/>
    <property type="match status" value="1"/>
</dbReference>
<accession>A0A538SF43</accession>
<evidence type="ECO:0000256" key="1">
    <source>
        <dbReference type="ARBA" id="ARBA00001864"/>
    </source>
</evidence>
<feature type="active site" description="Proton donor" evidence="7 8">
    <location>
        <position position="101"/>
    </location>
</feature>
<feature type="binding site" evidence="7 9">
    <location>
        <position position="75"/>
    </location>
    <ligand>
        <name>substrate</name>
    </ligand>
</feature>
<dbReference type="Proteomes" id="UP000316292">
    <property type="component" value="Unassembled WGS sequence"/>
</dbReference>
<dbReference type="Gene3D" id="3.40.50.9100">
    <property type="entry name" value="Dehydroquinase, class II"/>
    <property type="match status" value="1"/>
</dbReference>
<evidence type="ECO:0000256" key="4">
    <source>
        <dbReference type="ARBA" id="ARBA00011193"/>
    </source>
</evidence>
<evidence type="ECO:0000256" key="2">
    <source>
        <dbReference type="ARBA" id="ARBA00004902"/>
    </source>
</evidence>
<dbReference type="HAMAP" id="MF_00169">
    <property type="entry name" value="AroQ"/>
    <property type="match status" value="1"/>
</dbReference>
<evidence type="ECO:0000313" key="14">
    <source>
        <dbReference type="Proteomes" id="UP000320913"/>
    </source>
</evidence>
<comment type="subunit">
    <text evidence="4 7">Homododecamer.</text>
</comment>
<evidence type="ECO:0000313" key="11">
    <source>
        <dbReference type="EMBL" id="TMQ49984.1"/>
    </source>
</evidence>
<dbReference type="GO" id="GO:0008652">
    <property type="term" value="P:amino acid biosynthetic process"/>
    <property type="evidence" value="ECO:0007669"/>
    <property type="project" value="UniProtKB-KW"/>
</dbReference>
<sequence>MARPVWVLHGPNLDLLGTREPDLYGKETLASLDRRLVALGEELGVQVECFQTNHEGALIDRLIVAMRAAQGCVINPGGLTHTSVALADTMRAMTVPVVEVHLTNLYARGEERSRSLTGAAAAGVIMGFGSRSYELGLRELSMRLRGSSSRGRAR</sequence>
<keyword evidence="7" id="KW-0028">Amino-acid biosynthesis</keyword>
<evidence type="ECO:0000256" key="6">
    <source>
        <dbReference type="ARBA" id="ARBA00023239"/>
    </source>
</evidence>
<evidence type="ECO:0000256" key="5">
    <source>
        <dbReference type="ARBA" id="ARBA00012060"/>
    </source>
</evidence>
<dbReference type="UniPathway" id="UPA00053">
    <property type="reaction ID" value="UER00086"/>
</dbReference>
<dbReference type="InterPro" id="IPR018509">
    <property type="entry name" value="DHquinase_II_CS"/>
</dbReference>
<dbReference type="NCBIfam" id="NF003805">
    <property type="entry name" value="PRK05395.1-2"/>
    <property type="match status" value="1"/>
</dbReference>
<dbReference type="GO" id="GO:0019631">
    <property type="term" value="P:quinate catabolic process"/>
    <property type="evidence" value="ECO:0007669"/>
    <property type="project" value="TreeGrafter"/>
</dbReference>
<dbReference type="InterPro" id="IPR001874">
    <property type="entry name" value="DHquinase_II"/>
</dbReference>
<reference evidence="13 14" key="1">
    <citation type="journal article" date="2019" name="Nat. Microbiol.">
        <title>Mediterranean grassland soil C-N compound turnover is dependent on rainfall and depth, and is mediated by genomically divergent microorganisms.</title>
        <authorList>
            <person name="Diamond S."/>
            <person name="Andeer P.F."/>
            <person name="Li Z."/>
            <person name="Crits-Christoph A."/>
            <person name="Burstein D."/>
            <person name="Anantharaman K."/>
            <person name="Lane K.R."/>
            <person name="Thomas B.C."/>
            <person name="Pan C."/>
            <person name="Northen T.R."/>
            <person name="Banfield J.F."/>
        </authorList>
    </citation>
    <scope>NUCLEOTIDE SEQUENCE [LARGE SCALE GENOMIC DNA]</scope>
    <source>
        <strain evidence="11">WS_1</strain>
        <strain evidence="12">WS_5</strain>
    </source>
</reference>
<evidence type="ECO:0000256" key="8">
    <source>
        <dbReference type="PIRSR" id="PIRSR001399-1"/>
    </source>
</evidence>
<dbReference type="Pfam" id="PF01220">
    <property type="entry name" value="DHquinase_II"/>
    <property type="match status" value="1"/>
</dbReference>
<feature type="site" description="Transition state stabilizer" evidence="7 10">
    <location>
        <position position="19"/>
    </location>
</feature>